<feature type="domain" description="Arrestin-like N-terminal" evidence="2">
    <location>
        <begin position="70"/>
        <end position="214"/>
    </location>
</feature>
<sequence length="445" mass="49505">MANFPGTHSRSIRNPFQDSPPNGQTCLAEVEAAEPPPSSRQLKEFTFDLLHKSGKPWATLLLRGDAEHSKTTPAFVEGAPVTGEVRLDLESGGEAIHAVALSIKGQIITGALPSEMVTFVDLPTTLWSRSMGDPRNPTNDGNKWSQKLKGKYIWPFSISLPPTVSLPYFGRNEVFHRLPESFFERHTRGQIEYEIAVRFTRPKLRTDHKLSTTFNYLPLFKPGPPSGLRQLAYSQHTALLGPDSDTEGWQSSPSVKTRGKLSSSSRSVDATCTLSLATPLCYTRGTTIPCALLIECDDPEALYLLSSPEAVVMRLRRNVRFHTVEKTTGHYGDDHSKLLWKEELVHSELATWWPAADRSLEIDSTETLPVTVSRKMLRGELYLRSDLITSTSIAHFRIEYSVVLFPFDAPGYEPLDSEPIIVEPVEIASEYADGPLPIQYSSPLA</sequence>
<feature type="region of interest" description="Disordered" evidence="1">
    <location>
        <begin position="242"/>
        <end position="262"/>
    </location>
</feature>
<accession>A0A8H6ZC24</accession>
<dbReference type="AlphaFoldDB" id="A0A8H6ZC24"/>
<feature type="region of interest" description="Disordered" evidence="1">
    <location>
        <begin position="1"/>
        <end position="24"/>
    </location>
</feature>
<dbReference type="Pfam" id="PF00339">
    <property type="entry name" value="Arrestin_N"/>
    <property type="match status" value="1"/>
</dbReference>
<organism evidence="3 4">
    <name type="scientific">Mycena sanguinolenta</name>
    <dbReference type="NCBI Taxonomy" id="230812"/>
    <lineage>
        <taxon>Eukaryota</taxon>
        <taxon>Fungi</taxon>
        <taxon>Dikarya</taxon>
        <taxon>Basidiomycota</taxon>
        <taxon>Agaricomycotina</taxon>
        <taxon>Agaricomycetes</taxon>
        <taxon>Agaricomycetidae</taxon>
        <taxon>Agaricales</taxon>
        <taxon>Marasmiineae</taxon>
        <taxon>Mycenaceae</taxon>
        <taxon>Mycena</taxon>
    </lineage>
</organism>
<reference evidence="3" key="1">
    <citation type="submission" date="2020-05" db="EMBL/GenBank/DDBJ databases">
        <title>Mycena genomes resolve the evolution of fungal bioluminescence.</title>
        <authorList>
            <person name="Tsai I.J."/>
        </authorList>
    </citation>
    <scope>NUCLEOTIDE SEQUENCE</scope>
    <source>
        <strain evidence="3">160909Yilan</strain>
    </source>
</reference>
<evidence type="ECO:0000256" key="1">
    <source>
        <dbReference type="SAM" id="MobiDB-lite"/>
    </source>
</evidence>
<comment type="caution">
    <text evidence="3">The sequence shown here is derived from an EMBL/GenBank/DDBJ whole genome shotgun (WGS) entry which is preliminary data.</text>
</comment>
<feature type="compositionally biased region" description="Polar residues" evidence="1">
    <location>
        <begin position="247"/>
        <end position="262"/>
    </location>
</feature>
<proteinExistence type="predicted"/>
<dbReference type="Gene3D" id="2.60.40.640">
    <property type="match status" value="1"/>
</dbReference>
<dbReference type="InterPro" id="IPR011021">
    <property type="entry name" value="Arrestin-like_N"/>
</dbReference>
<protein>
    <recommendedName>
        <fullName evidence="2">Arrestin-like N-terminal domain-containing protein</fullName>
    </recommendedName>
</protein>
<evidence type="ECO:0000259" key="2">
    <source>
        <dbReference type="Pfam" id="PF00339"/>
    </source>
</evidence>
<gene>
    <name evidence="3" type="ORF">MSAN_00359900</name>
</gene>
<keyword evidence="4" id="KW-1185">Reference proteome</keyword>
<evidence type="ECO:0000313" key="3">
    <source>
        <dbReference type="EMBL" id="KAF7374744.1"/>
    </source>
</evidence>
<evidence type="ECO:0000313" key="4">
    <source>
        <dbReference type="Proteomes" id="UP000623467"/>
    </source>
</evidence>
<dbReference type="Proteomes" id="UP000623467">
    <property type="component" value="Unassembled WGS sequence"/>
</dbReference>
<dbReference type="OrthoDB" id="3261578at2759"/>
<dbReference type="InterPro" id="IPR014752">
    <property type="entry name" value="Arrestin-like_C"/>
</dbReference>
<name>A0A8H6ZC24_9AGAR</name>
<dbReference type="EMBL" id="JACAZH010000002">
    <property type="protein sequence ID" value="KAF7374744.1"/>
    <property type="molecule type" value="Genomic_DNA"/>
</dbReference>